<feature type="domain" description="NADH:flavin oxidoreductase/NADH oxidase N-terminal" evidence="3">
    <location>
        <begin position="15"/>
        <end position="339"/>
    </location>
</feature>
<dbReference type="OrthoDB" id="9806724at2"/>
<dbReference type="AlphaFoldDB" id="A0A2A5RQ28"/>
<keyword evidence="5" id="KW-1185">Reference proteome</keyword>
<dbReference type="PANTHER" id="PTHR43656:SF2">
    <property type="entry name" value="BINDING OXIDOREDUCTASE, PUTATIVE (AFU_ORTHOLOGUE AFUA_2G08260)-RELATED"/>
    <property type="match status" value="1"/>
</dbReference>
<dbReference type="Proteomes" id="UP000218181">
    <property type="component" value="Unassembled WGS sequence"/>
</dbReference>
<evidence type="ECO:0000259" key="3">
    <source>
        <dbReference type="Pfam" id="PF00724"/>
    </source>
</evidence>
<accession>A0A2A5RQ28</accession>
<dbReference type="CDD" id="cd04735">
    <property type="entry name" value="OYE_like_4_FMN"/>
    <property type="match status" value="1"/>
</dbReference>
<reference evidence="4 5" key="1">
    <citation type="submission" date="2014-12" db="EMBL/GenBank/DDBJ databases">
        <title>Draft genome sequences of 10 type strains of Lactococcus.</title>
        <authorList>
            <person name="Sun Z."/>
            <person name="Zhong Z."/>
            <person name="Liu W."/>
            <person name="Zhang W."/>
            <person name="Zhang H."/>
        </authorList>
    </citation>
    <scope>NUCLEOTIDE SEQUENCE [LARGE SCALE GENOMIC DNA]</scope>
    <source>
        <strain evidence="4 5">JCM 16395</strain>
    </source>
</reference>
<dbReference type="GO" id="GO:0016491">
    <property type="term" value="F:oxidoreductase activity"/>
    <property type="evidence" value="ECO:0007669"/>
    <property type="project" value="UniProtKB-KW"/>
</dbReference>
<evidence type="ECO:0000256" key="2">
    <source>
        <dbReference type="ARBA" id="ARBA00023002"/>
    </source>
</evidence>
<gene>
    <name evidence="4" type="ORF">RT41_GL000296</name>
</gene>
<dbReference type="InterPro" id="IPR013785">
    <property type="entry name" value="Aldolase_TIM"/>
</dbReference>
<name>A0A2A5RQ28_9LACT</name>
<dbReference type="PANTHER" id="PTHR43656">
    <property type="entry name" value="BINDING OXIDOREDUCTASE, PUTATIVE (AFU_ORTHOLOGUE AFUA_2G08260)-RELATED"/>
    <property type="match status" value="1"/>
</dbReference>
<evidence type="ECO:0000256" key="1">
    <source>
        <dbReference type="ARBA" id="ARBA00022630"/>
    </source>
</evidence>
<organism evidence="4 5">
    <name type="scientific">Lactococcus fujiensis JCM 16395</name>
    <dbReference type="NCBI Taxonomy" id="1291764"/>
    <lineage>
        <taxon>Bacteria</taxon>
        <taxon>Bacillati</taxon>
        <taxon>Bacillota</taxon>
        <taxon>Bacilli</taxon>
        <taxon>Lactobacillales</taxon>
        <taxon>Streptococcaceae</taxon>
        <taxon>Lactococcus</taxon>
    </lineage>
</organism>
<keyword evidence="2" id="KW-0560">Oxidoreductase</keyword>
<dbReference type="STRING" id="1291764.GCA_001311235_00140"/>
<dbReference type="InterPro" id="IPR001155">
    <property type="entry name" value="OxRdtase_FMN_N"/>
</dbReference>
<dbReference type="InterPro" id="IPR051799">
    <property type="entry name" value="NADH_flavin_oxidoreductase"/>
</dbReference>
<sequence length="391" mass="43520">MTNKLNDQVRLRHGATLTNRIVLSPMQSQSGLKGGFVSEDTIRYYSARSEAGGLLITEFHYVSENGGPSYVPNYPEQLGAYSDKHLEGLKQVAKALKSKGHKAILQIHHGGRRANGRYLDGKAVLSPSPLPLSFSKFPVREMSSDEIEAIILDFGRATKRAIDAGFDGVEIHGANHYLLQQFFSKSTNKRMDYWGGSLEKRMHFPLAVIQEVKKVIKANAPEDFILGYRLSPEELHTHGEGYNYHDSIAFVKKIIPYELDYLHLSLWAGYNSKPEKSNQSYAELFKTVLDEQTKLIIVGGVFDESAAKDAVENYADLIAIARGTLIEPQFGKKIVEGRGREILHEISPESVPYSQLTDGLLEAFSRDDSIGLPPLPGANSIRSLHTGKYDQ</sequence>
<dbReference type="Gene3D" id="3.20.20.70">
    <property type="entry name" value="Aldolase class I"/>
    <property type="match status" value="1"/>
</dbReference>
<evidence type="ECO:0000313" key="5">
    <source>
        <dbReference type="Proteomes" id="UP000218181"/>
    </source>
</evidence>
<dbReference type="Pfam" id="PF00724">
    <property type="entry name" value="Oxidored_FMN"/>
    <property type="match status" value="1"/>
</dbReference>
<dbReference type="SUPFAM" id="SSF51395">
    <property type="entry name" value="FMN-linked oxidoreductases"/>
    <property type="match status" value="1"/>
</dbReference>
<keyword evidence="1" id="KW-0285">Flavoprotein</keyword>
<protein>
    <submittedName>
        <fullName evidence="4">NADH-dependent oxidoreductase</fullName>
    </submittedName>
</protein>
<dbReference type="RefSeq" id="WP_096816953.1">
    <property type="nucleotide sequence ID" value="NZ_JXJU01000001.1"/>
</dbReference>
<dbReference type="GO" id="GO:0010181">
    <property type="term" value="F:FMN binding"/>
    <property type="evidence" value="ECO:0007669"/>
    <property type="project" value="InterPro"/>
</dbReference>
<proteinExistence type="predicted"/>
<evidence type="ECO:0000313" key="4">
    <source>
        <dbReference type="EMBL" id="PCS01532.1"/>
    </source>
</evidence>
<dbReference type="EMBL" id="JXJU01000001">
    <property type="protein sequence ID" value="PCS01532.1"/>
    <property type="molecule type" value="Genomic_DNA"/>
</dbReference>
<comment type="caution">
    <text evidence="4">The sequence shown here is derived from an EMBL/GenBank/DDBJ whole genome shotgun (WGS) entry which is preliminary data.</text>
</comment>